<dbReference type="Pfam" id="PF03221">
    <property type="entry name" value="HTH_Tnp_Tc5"/>
    <property type="match status" value="1"/>
</dbReference>
<keyword evidence="7" id="KW-1185">Reference proteome</keyword>
<organism evidence="6 7">
    <name type="scientific">Homarus americanus</name>
    <name type="common">American lobster</name>
    <dbReference type="NCBI Taxonomy" id="6706"/>
    <lineage>
        <taxon>Eukaryota</taxon>
        <taxon>Metazoa</taxon>
        <taxon>Ecdysozoa</taxon>
        <taxon>Arthropoda</taxon>
        <taxon>Crustacea</taxon>
        <taxon>Multicrustacea</taxon>
        <taxon>Malacostraca</taxon>
        <taxon>Eumalacostraca</taxon>
        <taxon>Eucarida</taxon>
        <taxon>Decapoda</taxon>
        <taxon>Pleocyemata</taxon>
        <taxon>Astacidea</taxon>
        <taxon>Nephropoidea</taxon>
        <taxon>Nephropidae</taxon>
        <taxon>Homarus</taxon>
    </lineage>
</organism>
<gene>
    <name evidence="6" type="primary">TIGD1-L299</name>
    <name evidence="6" type="ORF">Hamer_G021671</name>
</gene>
<dbReference type="Gene3D" id="1.10.10.60">
    <property type="entry name" value="Homeodomain-like"/>
    <property type="match status" value="1"/>
</dbReference>
<dbReference type="InterPro" id="IPR050863">
    <property type="entry name" value="CenT-Element_Derived"/>
</dbReference>
<dbReference type="SUPFAM" id="SSF46689">
    <property type="entry name" value="Homeodomain-like"/>
    <property type="match status" value="1"/>
</dbReference>
<dbReference type="AlphaFoldDB" id="A0A8J5KFH5"/>
<evidence type="ECO:0000313" key="6">
    <source>
        <dbReference type="EMBL" id="KAG7171191.1"/>
    </source>
</evidence>
<proteinExistence type="predicted"/>
<sequence>MDRSTIVIFVHYTLQGKVKLLNQLREGMSFAAVGRLYNVNESTVRTIKKRKKRYLKAKSLHTRFTPAAENHYPSTSAATPHLGAPPTPFQASKGWFDNFKRRFGLKNVKMTGRLVQRTPWLQSFPSWGVESNTREQGYNQNKFGEMGRNSLRRSGSWPKYNRFLAYLGEAFSPTITGSQPFYNKFSTCDSFLAQL</sequence>
<keyword evidence="2" id="KW-0238">DNA-binding</keyword>
<comment type="subcellular location">
    <subcellularLocation>
        <location evidence="1">Nucleus</location>
    </subcellularLocation>
</comment>
<dbReference type="InterPro" id="IPR006600">
    <property type="entry name" value="HTH_CenpB_DNA-bd_dom"/>
</dbReference>
<dbReference type="GO" id="GO:0003677">
    <property type="term" value="F:DNA binding"/>
    <property type="evidence" value="ECO:0007669"/>
    <property type="project" value="UniProtKB-KW"/>
</dbReference>
<evidence type="ECO:0000256" key="2">
    <source>
        <dbReference type="ARBA" id="ARBA00023125"/>
    </source>
</evidence>
<dbReference type="InterPro" id="IPR009057">
    <property type="entry name" value="Homeodomain-like_sf"/>
</dbReference>
<evidence type="ECO:0000259" key="4">
    <source>
        <dbReference type="Pfam" id="PF03221"/>
    </source>
</evidence>
<keyword evidence="3" id="KW-0539">Nucleus</keyword>
<dbReference type="GO" id="GO:0005634">
    <property type="term" value="C:nucleus"/>
    <property type="evidence" value="ECO:0007669"/>
    <property type="project" value="UniProtKB-SubCell"/>
</dbReference>
<dbReference type="EMBL" id="JAHLQT010012745">
    <property type="protein sequence ID" value="KAG7171191.1"/>
    <property type="molecule type" value="Genomic_DNA"/>
</dbReference>
<evidence type="ECO:0000259" key="5">
    <source>
        <dbReference type="Pfam" id="PF04218"/>
    </source>
</evidence>
<dbReference type="PANTHER" id="PTHR19303:SF73">
    <property type="entry name" value="PROTEIN PDC2"/>
    <property type="match status" value="1"/>
</dbReference>
<name>A0A8J5KFH5_HOMAM</name>
<evidence type="ECO:0000256" key="3">
    <source>
        <dbReference type="ARBA" id="ARBA00023242"/>
    </source>
</evidence>
<evidence type="ECO:0000313" key="7">
    <source>
        <dbReference type="Proteomes" id="UP000747542"/>
    </source>
</evidence>
<dbReference type="Pfam" id="PF04218">
    <property type="entry name" value="CENP-B_N"/>
    <property type="match status" value="1"/>
</dbReference>
<protein>
    <submittedName>
        <fullName evidence="6">Putative Tigger transposable element-derived protein 1-like 299</fullName>
    </submittedName>
</protein>
<dbReference type="InterPro" id="IPR007889">
    <property type="entry name" value="HTH_Psq"/>
</dbReference>
<dbReference type="Proteomes" id="UP000747542">
    <property type="component" value="Unassembled WGS sequence"/>
</dbReference>
<feature type="domain" description="HTH CENPB-type" evidence="4">
    <location>
        <begin position="83"/>
        <end position="108"/>
    </location>
</feature>
<comment type="caution">
    <text evidence="6">The sequence shown here is derived from an EMBL/GenBank/DDBJ whole genome shotgun (WGS) entry which is preliminary data.</text>
</comment>
<evidence type="ECO:0000256" key="1">
    <source>
        <dbReference type="ARBA" id="ARBA00004123"/>
    </source>
</evidence>
<accession>A0A8J5KFH5</accession>
<reference evidence="6" key="1">
    <citation type="journal article" date="2021" name="Sci. Adv.">
        <title>The American lobster genome reveals insights on longevity, neural, and immune adaptations.</title>
        <authorList>
            <person name="Polinski J.M."/>
            <person name="Zimin A.V."/>
            <person name="Clark K.F."/>
            <person name="Kohn A.B."/>
            <person name="Sadowski N."/>
            <person name="Timp W."/>
            <person name="Ptitsyn A."/>
            <person name="Khanna P."/>
            <person name="Romanova D.Y."/>
            <person name="Williams P."/>
            <person name="Greenwood S.J."/>
            <person name="Moroz L.L."/>
            <person name="Walt D.R."/>
            <person name="Bodnar A.G."/>
        </authorList>
    </citation>
    <scope>NUCLEOTIDE SEQUENCE</scope>
    <source>
        <strain evidence="6">GMGI-L3</strain>
    </source>
</reference>
<feature type="domain" description="HTH psq-type" evidence="5">
    <location>
        <begin position="13"/>
        <end position="56"/>
    </location>
</feature>
<dbReference type="PANTHER" id="PTHR19303">
    <property type="entry name" value="TRANSPOSON"/>
    <property type="match status" value="1"/>
</dbReference>